<dbReference type="AlphaFoldDB" id="A0A843U4I7"/>
<reference evidence="2" key="1">
    <citation type="submission" date="2017-07" db="EMBL/GenBank/DDBJ databases">
        <title>Taro Niue Genome Assembly and Annotation.</title>
        <authorList>
            <person name="Atibalentja N."/>
            <person name="Keating K."/>
            <person name="Fields C.J."/>
        </authorList>
    </citation>
    <scope>NUCLEOTIDE SEQUENCE</scope>
    <source>
        <strain evidence="2">Niue_2</strain>
        <tissue evidence="2">Leaf</tissue>
    </source>
</reference>
<feature type="region of interest" description="Disordered" evidence="1">
    <location>
        <begin position="43"/>
        <end position="68"/>
    </location>
</feature>
<name>A0A843U4I7_COLES</name>
<organism evidence="2 3">
    <name type="scientific">Colocasia esculenta</name>
    <name type="common">Wild taro</name>
    <name type="synonym">Arum esculentum</name>
    <dbReference type="NCBI Taxonomy" id="4460"/>
    <lineage>
        <taxon>Eukaryota</taxon>
        <taxon>Viridiplantae</taxon>
        <taxon>Streptophyta</taxon>
        <taxon>Embryophyta</taxon>
        <taxon>Tracheophyta</taxon>
        <taxon>Spermatophyta</taxon>
        <taxon>Magnoliopsida</taxon>
        <taxon>Liliopsida</taxon>
        <taxon>Araceae</taxon>
        <taxon>Aroideae</taxon>
        <taxon>Colocasieae</taxon>
        <taxon>Colocasia</taxon>
    </lineage>
</organism>
<sequence length="106" mass="12083">MVSPYESRRFLTFLWNLSRVLDPPFHPRFRARVCVFCTDLSRRQGPWTPSSPLASIDRAADSESAARDRRLVRQDRTVSCSVPLIRIVGDSVPSEETTETDSERGD</sequence>
<keyword evidence="3" id="KW-1185">Reference proteome</keyword>
<evidence type="ECO:0000313" key="2">
    <source>
        <dbReference type="EMBL" id="MQL76584.1"/>
    </source>
</evidence>
<evidence type="ECO:0000313" key="3">
    <source>
        <dbReference type="Proteomes" id="UP000652761"/>
    </source>
</evidence>
<evidence type="ECO:0000256" key="1">
    <source>
        <dbReference type="SAM" id="MobiDB-lite"/>
    </source>
</evidence>
<comment type="caution">
    <text evidence="2">The sequence shown here is derived from an EMBL/GenBank/DDBJ whole genome shotgun (WGS) entry which is preliminary data.</text>
</comment>
<feature type="compositionally biased region" description="Basic and acidic residues" evidence="1">
    <location>
        <begin position="58"/>
        <end position="68"/>
    </location>
</feature>
<accession>A0A843U4I7</accession>
<protein>
    <submittedName>
        <fullName evidence="2">Uncharacterized protein</fullName>
    </submittedName>
</protein>
<gene>
    <name evidence="2" type="ORF">Taro_008964</name>
</gene>
<proteinExistence type="predicted"/>
<dbReference type="EMBL" id="NMUH01000306">
    <property type="protein sequence ID" value="MQL76584.1"/>
    <property type="molecule type" value="Genomic_DNA"/>
</dbReference>
<dbReference type="Proteomes" id="UP000652761">
    <property type="component" value="Unassembled WGS sequence"/>
</dbReference>